<dbReference type="GO" id="GO:0016020">
    <property type="term" value="C:membrane"/>
    <property type="evidence" value="ECO:0007669"/>
    <property type="project" value="UniProtKB-SubCell"/>
</dbReference>
<dbReference type="PANTHER" id="PTHR48061:SF12">
    <property type="entry name" value="DISEASE RESISTANCE LIKE PROTEIN"/>
    <property type="match status" value="1"/>
</dbReference>
<keyword evidence="10" id="KW-0325">Glycoprotein</keyword>
<evidence type="ECO:0000256" key="1">
    <source>
        <dbReference type="ARBA" id="ARBA00004479"/>
    </source>
</evidence>
<evidence type="ECO:0000259" key="11">
    <source>
        <dbReference type="Pfam" id="PF23598"/>
    </source>
</evidence>
<dbReference type="Gene3D" id="3.80.10.10">
    <property type="entry name" value="Ribonuclease Inhibitor"/>
    <property type="match status" value="2"/>
</dbReference>
<dbReference type="Pfam" id="PF23598">
    <property type="entry name" value="LRR_14"/>
    <property type="match status" value="1"/>
</dbReference>
<keyword evidence="7" id="KW-1133">Transmembrane helix</keyword>
<keyword evidence="13" id="KW-1185">Reference proteome</keyword>
<proteinExistence type="inferred from homology"/>
<dbReference type="Proteomes" id="UP000436088">
    <property type="component" value="Unassembled WGS sequence"/>
</dbReference>
<evidence type="ECO:0000256" key="6">
    <source>
        <dbReference type="ARBA" id="ARBA00022737"/>
    </source>
</evidence>
<name>A0A6A3AC94_HIBSY</name>
<dbReference type="InterPro" id="IPR001611">
    <property type="entry name" value="Leu-rich_rpt"/>
</dbReference>
<evidence type="ECO:0000256" key="8">
    <source>
        <dbReference type="ARBA" id="ARBA00023136"/>
    </source>
</evidence>
<dbReference type="EMBL" id="VEPZ02001024">
    <property type="protein sequence ID" value="KAE8701357.1"/>
    <property type="molecule type" value="Genomic_DNA"/>
</dbReference>
<evidence type="ECO:0000313" key="12">
    <source>
        <dbReference type="EMBL" id="KAE8701357.1"/>
    </source>
</evidence>
<evidence type="ECO:0000256" key="5">
    <source>
        <dbReference type="ARBA" id="ARBA00022729"/>
    </source>
</evidence>
<keyword evidence="8" id="KW-0472">Membrane</keyword>
<dbReference type="AlphaFoldDB" id="A0A6A3AC94"/>
<evidence type="ECO:0000256" key="10">
    <source>
        <dbReference type="ARBA" id="ARBA00023180"/>
    </source>
</evidence>
<dbReference type="Pfam" id="PF00560">
    <property type="entry name" value="LRR_1"/>
    <property type="match status" value="4"/>
</dbReference>
<gene>
    <name evidence="12" type="ORF">F3Y22_tig00110548pilonHSYRG00845</name>
</gene>
<reference evidence="12" key="1">
    <citation type="submission" date="2019-09" db="EMBL/GenBank/DDBJ databases">
        <title>Draft genome information of white flower Hibiscus syriacus.</title>
        <authorList>
            <person name="Kim Y.-M."/>
        </authorList>
    </citation>
    <scope>NUCLEOTIDE SEQUENCE [LARGE SCALE GENOMIC DNA]</scope>
    <source>
        <strain evidence="12">YM2019G1</strain>
    </source>
</reference>
<comment type="caution">
    <text evidence="12">The sequence shown here is derived from an EMBL/GenBank/DDBJ whole genome shotgun (WGS) entry which is preliminary data.</text>
</comment>
<evidence type="ECO:0000256" key="3">
    <source>
        <dbReference type="ARBA" id="ARBA00022614"/>
    </source>
</evidence>
<keyword evidence="3" id="KW-0433">Leucine-rich repeat</keyword>
<feature type="domain" description="Disease resistance R13L4/SHOC-2-like LRR" evidence="11">
    <location>
        <begin position="56"/>
        <end position="136"/>
    </location>
</feature>
<sequence>MLALLVPSLFSLNAVPLCSDLLSKLVILDLSRNHNLELRNPNLKSLAERLVNMEHLDIEEVNASSVVPECLANLSSLTYLSLRSCFSGQLPESIGNLKSLSLLDVRNCSFSGQIPKSLSNFTQLTILALSFYEFTPASLSWLVLPLCDFMEINFPVKSHLGWENLLGWPIWILLITTSGVRYQNRYLKYFLRSRNKFSLVTTPVMNATVPKVAVLALSSCNLIEFPDFLLGQDELEFLDLSDNKIHGLIPKWIWGLSAQTLEVLSLIPPASIYHFSVSDNLLTGEISSMICSLSSLKVRILRHNGFHGQIGKPKSNGFPKLRILDLSFNKFGGVETTYNKIQDILVAIDLSSNRFEGGIPEDIQVLKGVQFLNLSNNLLSCPIPLSLANLTRPEALDLSQNHLSGEIPQELTQLNFLGFFNVSGNQLNGPIPQAKQFGTFENNSFEGNPGLCGKPLLKECYPKGHSAPSSSLSKEDDSWFVS</sequence>
<protein>
    <recommendedName>
        <fullName evidence="11">Disease resistance R13L4/SHOC-2-like LRR domain-containing protein</fullName>
    </recommendedName>
</protein>
<accession>A0A6A3AC94</accession>
<evidence type="ECO:0000313" key="13">
    <source>
        <dbReference type="Proteomes" id="UP000436088"/>
    </source>
</evidence>
<evidence type="ECO:0000256" key="9">
    <source>
        <dbReference type="ARBA" id="ARBA00023170"/>
    </source>
</evidence>
<dbReference type="SUPFAM" id="SSF52058">
    <property type="entry name" value="L domain-like"/>
    <property type="match status" value="1"/>
</dbReference>
<dbReference type="PANTHER" id="PTHR48061">
    <property type="entry name" value="LEUCINE-RICH REPEAT RECEPTOR PROTEIN KINASE EMS1-LIKE-RELATED"/>
    <property type="match status" value="1"/>
</dbReference>
<evidence type="ECO:0000256" key="7">
    <source>
        <dbReference type="ARBA" id="ARBA00022989"/>
    </source>
</evidence>
<organism evidence="12 13">
    <name type="scientific">Hibiscus syriacus</name>
    <name type="common">Rose of Sharon</name>
    <dbReference type="NCBI Taxonomy" id="106335"/>
    <lineage>
        <taxon>Eukaryota</taxon>
        <taxon>Viridiplantae</taxon>
        <taxon>Streptophyta</taxon>
        <taxon>Embryophyta</taxon>
        <taxon>Tracheophyta</taxon>
        <taxon>Spermatophyta</taxon>
        <taxon>Magnoliopsida</taxon>
        <taxon>eudicotyledons</taxon>
        <taxon>Gunneridae</taxon>
        <taxon>Pentapetalae</taxon>
        <taxon>rosids</taxon>
        <taxon>malvids</taxon>
        <taxon>Malvales</taxon>
        <taxon>Malvaceae</taxon>
        <taxon>Malvoideae</taxon>
        <taxon>Hibiscus</taxon>
    </lineage>
</organism>
<comment type="subcellular location">
    <subcellularLocation>
        <location evidence="1">Membrane</location>
        <topology evidence="1">Single-pass type I membrane protein</topology>
    </subcellularLocation>
</comment>
<keyword evidence="9" id="KW-0675">Receptor</keyword>
<dbReference type="FunFam" id="3.80.10.10:FF:000111">
    <property type="entry name" value="LRR receptor-like serine/threonine-protein kinase ERECTA"/>
    <property type="match status" value="1"/>
</dbReference>
<evidence type="ECO:0000256" key="4">
    <source>
        <dbReference type="ARBA" id="ARBA00022692"/>
    </source>
</evidence>
<dbReference type="InterPro" id="IPR055414">
    <property type="entry name" value="LRR_R13L4/SHOC2-like"/>
</dbReference>
<evidence type="ECO:0000256" key="2">
    <source>
        <dbReference type="ARBA" id="ARBA00009592"/>
    </source>
</evidence>
<comment type="similarity">
    <text evidence="2">Belongs to the RLP family.</text>
</comment>
<dbReference type="InterPro" id="IPR046956">
    <property type="entry name" value="RLP23-like"/>
</dbReference>
<keyword evidence="5" id="KW-0732">Signal</keyword>
<keyword evidence="6" id="KW-0677">Repeat</keyword>
<keyword evidence="4" id="KW-0812">Transmembrane</keyword>
<dbReference type="InterPro" id="IPR032675">
    <property type="entry name" value="LRR_dom_sf"/>
</dbReference>
<dbReference type="SUPFAM" id="SSF52047">
    <property type="entry name" value="RNI-like"/>
    <property type="match status" value="1"/>
</dbReference>